<reference evidence="8 9" key="1">
    <citation type="submission" date="2019-12" db="EMBL/GenBank/DDBJ databases">
        <title>Novel species isolated from a subtropical stream in China.</title>
        <authorList>
            <person name="Lu H."/>
        </authorList>
    </citation>
    <scope>NUCLEOTIDE SEQUENCE [LARGE SCALE GENOMIC DNA]</scope>
    <source>
        <strain evidence="8 9">CY42W</strain>
    </source>
</reference>
<evidence type="ECO:0000256" key="6">
    <source>
        <dbReference type="PROSITE-ProRule" id="PRU00433"/>
    </source>
</evidence>
<evidence type="ECO:0000256" key="2">
    <source>
        <dbReference type="ARBA" id="ARBA00022617"/>
    </source>
</evidence>
<gene>
    <name evidence="8" type="ORF">GTP69_21345</name>
</gene>
<evidence type="ECO:0000313" key="9">
    <source>
        <dbReference type="Proteomes" id="UP000642144"/>
    </source>
</evidence>
<comment type="caution">
    <text evidence="8">The sequence shown here is derived from an EMBL/GenBank/DDBJ whole genome shotgun (WGS) entry which is preliminary data.</text>
</comment>
<protein>
    <submittedName>
        <fullName evidence="8">C-type cytochrome</fullName>
    </submittedName>
</protein>
<evidence type="ECO:0000256" key="1">
    <source>
        <dbReference type="ARBA" id="ARBA00022448"/>
    </source>
</evidence>
<dbReference type="Pfam" id="PF00034">
    <property type="entry name" value="Cytochrom_C"/>
    <property type="match status" value="1"/>
</dbReference>
<proteinExistence type="predicted"/>
<keyword evidence="3 6" id="KW-0479">Metal-binding</keyword>
<keyword evidence="1" id="KW-0813">Transport</keyword>
<accession>A0ABW9W4Q0</accession>
<dbReference type="PANTHER" id="PTHR33751">
    <property type="entry name" value="CBB3-TYPE CYTOCHROME C OXIDASE SUBUNIT FIXP"/>
    <property type="match status" value="1"/>
</dbReference>
<dbReference type="Gene3D" id="1.10.760.10">
    <property type="entry name" value="Cytochrome c-like domain"/>
    <property type="match status" value="1"/>
</dbReference>
<keyword evidence="4" id="KW-0249">Electron transport</keyword>
<sequence length="98" mass="9826">MALLATASVTAAAAPTISAGARLAAACAACHGTNGDTHGSTLPRLAGQPQQALSASLHAFKTGQRASTIMMQIAKGYSDEQLDLLAAYFAVQKPGAAK</sequence>
<evidence type="ECO:0000259" key="7">
    <source>
        <dbReference type="PROSITE" id="PS51007"/>
    </source>
</evidence>
<organism evidence="8 9">
    <name type="scientific">Duganella levis</name>
    <dbReference type="NCBI Taxonomy" id="2692169"/>
    <lineage>
        <taxon>Bacteria</taxon>
        <taxon>Pseudomonadati</taxon>
        <taxon>Pseudomonadota</taxon>
        <taxon>Betaproteobacteria</taxon>
        <taxon>Burkholderiales</taxon>
        <taxon>Oxalobacteraceae</taxon>
        <taxon>Telluria group</taxon>
        <taxon>Duganella</taxon>
    </lineage>
</organism>
<dbReference type="PANTHER" id="PTHR33751:SF9">
    <property type="entry name" value="CYTOCHROME C4"/>
    <property type="match status" value="1"/>
</dbReference>
<dbReference type="InterPro" id="IPR009056">
    <property type="entry name" value="Cyt_c-like_dom"/>
</dbReference>
<evidence type="ECO:0000256" key="5">
    <source>
        <dbReference type="ARBA" id="ARBA00023004"/>
    </source>
</evidence>
<dbReference type="Proteomes" id="UP000642144">
    <property type="component" value="Unassembled WGS sequence"/>
</dbReference>
<feature type="domain" description="Cytochrome c" evidence="7">
    <location>
        <begin position="15"/>
        <end position="93"/>
    </location>
</feature>
<evidence type="ECO:0000256" key="3">
    <source>
        <dbReference type="ARBA" id="ARBA00022723"/>
    </source>
</evidence>
<keyword evidence="2 6" id="KW-0349">Heme</keyword>
<keyword evidence="9" id="KW-1185">Reference proteome</keyword>
<evidence type="ECO:0000313" key="8">
    <source>
        <dbReference type="EMBL" id="MYN28953.1"/>
    </source>
</evidence>
<dbReference type="PROSITE" id="PS51007">
    <property type="entry name" value="CYTC"/>
    <property type="match status" value="1"/>
</dbReference>
<keyword evidence="5 6" id="KW-0408">Iron</keyword>
<dbReference type="EMBL" id="WWCT01000019">
    <property type="protein sequence ID" value="MYN28953.1"/>
    <property type="molecule type" value="Genomic_DNA"/>
</dbReference>
<dbReference type="InterPro" id="IPR050597">
    <property type="entry name" value="Cytochrome_c_Oxidase_Subunit"/>
</dbReference>
<evidence type="ECO:0000256" key="4">
    <source>
        <dbReference type="ARBA" id="ARBA00022982"/>
    </source>
</evidence>
<name>A0ABW9W4Q0_9BURK</name>
<dbReference type="SUPFAM" id="SSF46626">
    <property type="entry name" value="Cytochrome c"/>
    <property type="match status" value="1"/>
</dbReference>
<dbReference type="InterPro" id="IPR036909">
    <property type="entry name" value="Cyt_c-like_dom_sf"/>
</dbReference>